<dbReference type="AlphaFoldDB" id="A0A918WER6"/>
<accession>A0A918WER6</accession>
<protein>
    <submittedName>
        <fullName evidence="1">Uncharacterized protein</fullName>
    </submittedName>
</protein>
<organism evidence="1 2">
    <name type="scientific">Roseibacillus persicicus</name>
    <dbReference type="NCBI Taxonomy" id="454148"/>
    <lineage>
        <taxon>Bacteria</taxon>
        <taxon>Pseudomonadati</taxon>
        <taxon>Verrucomicrobiota</taxon>
        <taxon>Verrucomicrobiia</taxon>
        <taxon>Verrucomicrobiales</taxon>
        <taxon>Verrucomicrobiaceae</taxon>
        <taxon>Roseibacillus</taxon>
    </lineage>
</organism>
<evidence type="ECO:0000313" key="1">
    <source>
        <dbReference type="EMBL" id="GHC41041.1"/>
    </source>
</evidence>
<sequence length="986" mass="106745">MKIKLPLFSPLVGLALTLSSEALSPGDLMIVGFNSQGDDSFSFVTWVELPPDETILFMDGRYDGGGDGSGEGSGGGTYEGANPLYWTNGNTPLSPGTVVVLSGLSNNSSTPSIGTSTGGFGLTNGGEQFFIAQGTIVDDQLDGDLIFGLDYEGTAGWTGGGESELPEALNLANANISFAHADTLEFSQARNTLELAAYPAQVSSSSNWSAPSGSLSSESFQNNTEPPVAIPDQLGDASEGVLFFPKRLNGGQPIIDETWARAQGMTSGEASNINGPSCIALPSWLPSENRADPDANYYLYFAHHSGDYIRMAWAENVEGPWTGFNLDSSLPIAQRGVLSLGTADRIYPGNDVEVNRHIASPQVLVDDVNQRFIMYYHGYTDHDGVDKGQSTIVATSPDGLNFNLPANGGHAGHGTRPVILGESYFRVFEQAGNLYALSNTGDIWESPDPLNPWTPPSGYDYSRDYWDRGPNPFTTQSQAHGWPTIRPRHFGVLQRDGILYAFLTYKEGRPERVTVSTFDFSELDANYDNWAGDFPDQELLRAEETWEGALFPPLASESGRMDDGVNQLRDPAILTDNDGRTYLFYCGQGEDALGVAQIVAAPQVTGPTEVTTGQDETFQINTDLDVTPAMRKIAHASPVDLTFDAEEATSPLTYAGSGGYAFQQSATVGAGSQTFQLAHLSENGDETLTFPGTYYVRPGASFSFLSRLANSTDGQVARIEVSFDGSEWQAIWIRIGGGNEGSFKQVDVDLKGLEGRAFELRLRYQHDELRNESLTTGAGANQGWFIDDFTFEGLEEVTTLSEETFTTNSFTLDEIASLLSPHLSFDSELEDRFIVSVSGLHDGESTGYGKPFVIRVRSSYEDFLAQHFSESEQADPLLAGLDADPEGDGLSNLVEHAFGTSPNEKDQWPTEFGITAGNPALTFPWNPDASVRYALQMSTDLTDFEDILATDSVSSQGELLEVTLEPDSSLFPLGEKAFFRLRVEAN</sequence>
<dbReference type="EMBL" id="BMXI01000001">
    <property type="protein sequence ID" value="GHC41041.1"/>
    <property type="molecule type" value="Genomic_DNA"/>
</dbReference>
<dbReference type="Proteomes" id="UP000644507">
    <property type="component" value="Unassembled WGS sequence"/>
</dbReference>
<reference evidence="1" key="2">
    <citation type="submission" date="2020-09" db="EMBL/GenBank/DDBJ databases">
        <authorList>
            <person name="Sun Q."/>
            <person name="Kim S."/>
        </authorList>
    </citation>
    <scope>NUCLEOTIDE SEQUENCE</scope>
    <source>
        <strain evidence="1">KCTC 12988</strain>
    </source>
</reference>
<dbReference type="SUPFAM" id="SSF75005">
    <property type="entry name" value="Arabinanase/levansucrase/invertase"/>
    <property type="match status" value="1"/>
</dbReference>
<evidence type="ECO:0000313" key="2">
    <source>
        <dbReference type="Proteomes" id="UP000644507"/>
    </source>
</evidence>
<comment type="caution">
    <text evidence="1">The sequence shown here is derived from an EMBL/GenBank/DDBJ whole genome shotgun (WGS) entry which is preliminary data.</text>
</comment>
<keyword evidence="2" id="KW-1185">Reference proteome</keyword>
<reference evidence="1" key="1">
    <citation type="journal article" date="2014" name="Int. J. Syst. Evol. Microbiol.">
        <title>Complete genome sequence of Corynebacterium casei LMG S-19264T (=DSM 44701T), isolated from a smear-ripened cheese.</title>
        <authorList>
            <consortium name="US DOE Joint Genome Institute (JGI-PGF)"/>
            <person name="Walter F."/>
            <person name="Albersmeier A."/>
            <person name="Kalinowski J."/>
            <person name="Ruckert C."/>
        </authorList>
    </citation>
    <scope>NUCLEOTIDE SEQUENCE</scope>
    <source>
        <strain evidence="1">KCTC 12988</strain>
    </source>
</reference>
<dbReference type="Gene3D" id="2.115.10.20">
    <property type="entry name" value="Glycosyl hydrolase domain, family 43"/>
    <property type="match status" value="1"/>
</dbReference>
<gene>
    <name evidence="1" type="ORF">GCM10007100_02080</name>
</gene>
<dbReference type="RefSeq" id="WP_189566507.1">
    <property type="nucleotide sequence ID" value="NZ_BMXI01000001.1"/>
</dbReference>
<name>A0A918WER6_9BACT</name>
<proteinExistence type="predicted"/>
<dbReference type="InterPro" id="IPR023296">
    <property type="entry name" value="Glyco_hydro_beta-prop_sf"/>
</dbReference>